<dbReference type="Gene3D" id="3.20.20.100">
    <property type="entry name" value="NADP-dependent oxidoreductase domain"/>
    <property type="match status" value="1"/>
</dbReference>
<name>A0A1F4SSZ7_UNCSA</name>
<reference evidence="2 3" key="1">
    <citation type="journal article" date="2016" name="Nat. Commun.">
        <title>Thousands of microbial genomes shed light on interconnected biogeochemical processes in an aquifer system.</title>
        <authorList>
            <person name="Anantharaman K."/>
            <person name="Brown C.T."/>
            <person name="Hug L.A."/>
            <person name="Sharon I."/>
            <person name="Castelle C.J."/>
            <person name="Probst A.J."/>
            <person name="Thomas B.C."/>
            <person name="Singh A."/>
            <person name="Wilkins M.J."/>
            <person name="Karaoz U."/>
            <person name="Brodie E.L."/>
            <person name="Williams K.H."/>
            <person name="Hubbard S.S."/>
            <person name="Banfield J.F."/>
        </authorList>
    </citation>
    <scope>NUCLEOTIDE SEQUENCE [LARGE SCALE GENOMIC DNA]</scope>
</reference>
<dbReference type="PANTHER" id="PTHR43312:SF1">
    <property type="entry name" value="NADP-DEPENDENT OXIDOREDUCTASE DOMAIN-CONTAINING PROTEIN"/>
    <property type="match status" value="1"/>
</dbReference>
<gene>
    <name evidence="2" type="ORF">A2310_03065</name>
</gene>
<dbReference type="CDD" id="cd19095">
    <property type="entry name" value="AKR_PA4992-like"/>
    <property type="match status" value="1"/>
</dbReference>
<dbReference type="InterPro" id="IPR023210">
    <property type="entry name" value="NADP_OxRdtase_dom"/>
</dbReference>
<dbReference type="InterPro" id="IPR036812">
    <property type="entry name" value="NAD(P)_OxRdtase_dom_sf"/>
</dbReference>
<dbReference type="STRING" id="1802579.A2310_03065"/>
<accession>A0A1F4SSZ7</accession>
<proteinExistence type="predicted"/>
<organism evidence="2 3">
    <name type="scientific">candidate division WOR-1 bacterium RIFOXYB2_FULL_37_13</name>
    <dbReference type="NCBI Taxonomy" id="1802579"/>
    <lineage>
        <taxon>Bacteria</taxon>
        <taxon>Bacillati</taxon>
        <taxon>Saganbacteria</taxon>
    </lineage>
</organism>
<evidence type="ECO:0000259" key="1">
    <source>
        <dbReference type="Pfam" id="PF00248"/>
    </source>
</evidence>
<dbReference type="AlphaFoldDB" id="A0A1F4SSZ7"/>
<protein>
    <recommendedName>
        <fullName evidence="1">NADP-dependent oxidoreductase domain-containing protein</fullName>
    </recommendedName>
</protein>
<evidence type="ECO:0000313" key="2">
    <source>
        <dbReference type="EMBL" id="OGC23556.1"/>
    </source>
</evidence>
<dbReference type="InterPro" id="IPR053135">
    <property type="entry name" value="AKR2_Oxidoreductase"/>
</dbReference>
<evidence type="ECO:0000313" key="3">
    <source>
        <dbReference type="Proteomes" id="UP000178417"/>
    </source>
</evidence>
<dbReference type="PANTHER" id="PTHR43312">
    <property type="entry name" value="D-THREO-ALDOSE 1-DEHYDROGENASE"/>
    <property type="match status" value="1"/>
</dbReference>
<dbReference type="SUPFAM" id="SSF51430">
    <property type="entry name" value="NAD(P)-linked oxidoreductase"/>
    <property type="match status" value="1"/>
</dbReference>
<dbReference type="EMBL" id="MEUB01000017">
    <property type="protein sequence ID" value="OGC23556.1"/>
    <property type="molecule type" value="Genomic_DNA"/>
</dbReference>
<comment type="caution">
    <text evidence="2">The sequence shown here is derived from an EMBL/GenBank/DDBJ whole genome shotgun (WGS) entry which is preliminary data.</text>
</comment>
<feature type="domain" description="NADP-dependent oxidoreductase" evidence="1">
    <location>
        <begin position="32"/>
        <end position="296"/>
    </location>
</feature>
<dbReference type="Pfam" id="PF00248">
    <property type="entry name" value="Aldo_ket_red"/>
    <property type="match status" value="1"/>
</dbReference>
<dbReference type="Proteomes" id="UP000178417">
    <property type="component" value="Unassembled WGS sequence"/>
</dbReference>
<sequence length="299" mass="32896">MIKKIKGAENKMGISLVAKAQLGKTNLMAARIGCGLIRIGRNWGIDEPGKTALPDKSMVHHFLRGAVESGVNFFDTAPAYGKSEQLLGGFIKEHSDLSREMIIATKCGESSREDGTTVKDYSPIAIRRSVDNSLHLLGGHIHLLQIHSINLRLLDNEELLRTLEDIKKQGDIDYLGVTCTTPPEAVEKALTMGIFSTIQVPYNCLNPEMGSVISLAGEKKVGVIVNRPLATGLLSSKNEFVSDPTQLEGIRKIKEQIGEQDLTEYAWRFIFNNPSVSVVLTGTRDIDNLKENLRSITKK</sequence>